<dbReference type="InterPro" id="IPR027417">
    <property type="entry name" value="P-loop_NTPase"/>
</dbReference>
<dbReference type="Gene3D" id="3.40.50.300">
    <property type="entry name" value="P-loop containing nucleotide triphosphate hydrolases"/>
    <property type="match status" value="1"/>
</dbReference>
<dbReference type="GO" id="GO:0016150">
    <property type="term" value="F:translation release factor activity, codon nonspecific"/>
    <property type="evidence" value="ECO:0007669"/>
    <property type="project" value="TreeGrafter"/>
</dbReference>
<evidence type="ECO:0000259" key="9">
    <source>
        <dbReference type="PROSITE" id="PS51722"/>
    </source>
</evidence>
<dbReference type="NCBIfam" id="NF001964">
    <property type="entry name" value="PRK00741.1"/>
    <property type="match status" value="1"/>
</dbReference>
<dbReference type="GO" id="GO:0005525">
    <property type="term" value="F:GTP binding"/>
    <property type="evidence" value="ECO:0007669"/>
    <property type="project" value="UniProtKB-UniRule"/>
</dbReference>
<dbReference type="PROSITE" id="PS51722">
    <property type="entry name" value="G_TR_2"/>
    <property type="match status" value="1"/>
</dbReference>
<dbReference type="AlphaFoldDB" id="A0A346XYM8"/>
<proteinExistence type="inferred from homology"/>
<feature type="domain" description="Tr-type G" evidence="9">
    <location>
        <begin position="21"/>
        <end position="289"/>
    </location>
</feature>
<dbReference type="FunFam" id="3.40.50.300:FF:000542">
    <property type="entry name" value="Peptide chain release factor 3"/>
    <property type="match status" value="1"/>
</dbReference>
<dbReference type="InterPro" id="IPR004548">
    <property type="entry name" value="PrfC"/>
</dbReference>
<dbReference type="InterPro" id="IPR000795">
    <property type="entry name" value="T_Tr_GTP-bd_dom"/>
</dbReference>
<name>A0A346XYM8_9ACTN</name>
<evidence type="ECO:0000313" key="10">
    <source>
        <dbReference type="EMBL" id="AXV07325.1"/>
    </source>
</evidence>
<dbReference type="OrthoDB" id="9801472at2"/>
<keyword evidence="6 7" id="KW-0342">GTP-binding</keyword>
<dbReference type="InterPro" id="IPR038467">
    <property type="entry name" value="RF3_dom_3_sf"/>
</dbReference>
<dbReference type="RefSeq" id="WP_114591830.1">
    <property type="nucleotide sequence ID" value="NZ_CP031165.1"/>
</dbReference>
<dbReference type="PANTHER" id="PTHR43556">
    <property type="entry name" value="PEPTIDE CHAIN RELEASE FACTOR RF3"/>
    <property type="match status" value="1"/>
</dbReference>
<dbReference type="PROSITE" id="PS00301">
    <property type="entry name" value="G_TR_1"/>
    <property type="match status" value="1"/>
</dbReference>
<evidence type="ECO:0000256" key="8">
    <source>
        <dbReference type="NCBIfam" id="TIGR00503"/>
    </source>
</evidence>
<dbReference type="SUPFAM" id="SSF50447">
    <property type="entry name" value="Translation proteins"/>
    <property type="match status" value="1"/>
</dbReference>
<dbReference type="NCBIfam" id="TIGR00503">
    <property type="entry name" value="prfC"/>
    <property type="match status" value="1"/>
</dbReference>
<dbReference type="Proteomes" id="UP000264006">
    <property type="component" value="Chromosome"/>
</dbReference>
<keyword evidence="4 7" id="KW-0547">Nucleotide-binding</keyword>
<dbReference type="EMBL" id="CP031165">
    <property type="protein sequence ID" value="AXV07325.1"/>
    <property type="molecule type" value="Genomic_DNA"/>
</dbReference>
<organism evidence="10 11">
    <name type="scientific">Euzebya pacifica</name>
    <dbReference type="NCBI Taxonomy" id="1608957"/>
    <lineage>
        <taxon>Bacteria</taxon>
        <taxon>Bacillati</taxon>
        <taxon>Actinomycetota</taxon>
        <taxon>Nitriliruptoria</taxon>
        <taxon>Euzebyales</taxon>
    </lineage>
</organism>
<keyword evidence="11" id="KW-1185">Reference proteome</keyword>
<dbReference type="KEGG" id="euz:DVS28_a2646"/>
<dbReference type="InterPro" id="IPR005225">
    <property type="entry name" value="Small_GTP-bd"/>
</dbReference>
<gene>
    <name evidence="7" type="primary">prfC</name>
    <name evidence="10" type="ORF">DVS28_a2646</name>
</gene>
<dbReference type="Pfam" id="PF16658">
    <property type="entry name" value="RF3_C"/>
    <property type="match status" value="1"/>
</dbReference>
<feature type="binding site" evidence="7">
    <location>
        <begin position="152"/>
        <end position="155"/>
    </location>
    <ligand>
        <name>GTP</name>
        <dbReference type="ChEBI" id="CHEBI:37565"/>
    </ligand>
</feature>
<dbReference type="GO" id="GO:0016149">
    <property type="term" value="F:translation release factor activity, codon specific"/>
    <property type="evidence" value="ECO:0007669"/>
    <property type="project" value="UniProtKB-UniRule"/>
</dbReference>
<dbReference type="SUPFAM" id="SSF54980">
    <property type="entry name" value="EF-G C-terminal domain-like"/>
    <property type="match status" value="1"/>
</dbReference>
<dbReference type="HAMAP" id="MF_00072">
    <property type="entry name" value="Rel_fac_3"/>
    <property type="match status" value="1"/>
</dbReference>
<sequence>MSSTPAPSASIATAAFTDAVGRRRTFAIISHPDAGKTTLTEKFLLYAGAVGEAGAVKSRRVARAARSDWMKLEQERGISVSSTVLHFAYGDWRFNLLDTPGHADFSEDTYRTLCAADAAVMVLDIAKGLEPQTLKLFQVCRDRGLPIVTFVNKCDRPGLPPLGLLDEITEQIGLQPVPITWPVADGSDFAGIVDRRTDELVRYDRTAHGARKGQEVVEPWATADPQGCPPDRWDAAKEELELLDMEERVLDQDAFLGGTQTPVFFGSALQNFGVRLLLEGFAELAPPPSASPVDEPADAGARPVAAPFAGQVFKVQANMNPRHRDRMAFLRVNSGTFERGMSATLARTGRTYQLKYAHQLFAADRNTVDLAVAGDIVGLVNAADLVPGDTLYTDDAVTFPPIPTFAPEKFVSVRTTDTKRYKQFRKGLVQLDEEGVIHVLRRPEFGDQEPILAGVGQLQFEVAEHRFEHEFGCPVRMQPLQWEVARRIDASAVDALRGQFKTMVVEDSQGNHMALFASSVALDKAERDHPDIAFEPLGTGLARRVAA</sequence>
<reference evidence="10 11" key="1">
    <citation type="submission" date="2018-09" db="EMBL/GenBank/DDBJ databases">
        <title>Complete genome sequence of Euzebya sp. DY32-46 isolated from seawater of Pacific Ocean.</title>
        <authorList>
            <person name="Xu L."/>
            <person name="Wu Y.-H."/>
            <person name="Xu X.-W."/>
        </authorList>
    </citation>
    <scope>NUCLEOTIDE SEQUENCE [LARGE SCALE GENOMIC DNA]</scope>
    <source>
        <strain evidence="10 11">DY32-46</strain>
    </source>
</reference>
<dbReference type="NCBIfam" id="TIGR00231">
    <property type="entry name" value="small_GTP"/>
    <property type="match status" value="1"/>
</dbReference>
<dbReference type="GO" id="GO:0003924">
    <property type="term" value="F:GTPase activity"/>
    <property type="evidence" value="ECO:0007669"/>
    <property type="project" value="InterPro"/>
</dbReference>
<dbReference type="GO" id="GO:0005829">
    <property type="term" value="C:cytosol"/>
    <property type="evidence" value="ECO:0007669"/>
    <property type="project" value="TreeGrafter"/>
</dbReference>
<dbReference type="InterPro" id="IPR053905">
    <property type="entry name" value="EF-G-like_DII"/>
</dbReference>
<dbReference type="PRINTS" id="PR00315">
    <property type="entry name" value="ELONGATNFCT"/>
</dbReference>
<dbReference type="SUPFAM" id="SSF52540">
    <property type="entry name" value="P-loop containing nucleoside triphosphate hydrolases"/>
    <property type="match status" value="1"/>
</dbReference>
<dbReference type="Pfam" id="PF00009">
    <property type="entry name" value="GTP_EFTU"/>
    <property type="match status" value="1"/>
</dbReference>
<dbReference type="PANTHER" id="PTHR43556:SF2">
    <property type="entry name" value="PEPTIDE CHAIN RELEASE FACTOR RF3"/>
    <property type="match status" value="1"/>
</dbReference>
<dbReference type="Pfam" id="PF22042">
    <property type="entry name" value="EF-G_D2"/>
    <property type="match status" value="1"/>
</dbReference>
<evidence type="ECO:0000256" key="5">
    <source>
        <dbReference type="ARBA" id="ARBA00022917"/>
    </source>
</evidence>
<evidence type="ECO:0000256" key="7">
    <source>
        <dbReference type="HAMAP-Rule" id="MF_00072"/>
    </source>
</evidence>
<comment type="similarity">
    <text evidence="2 7">Belongs to the TRAFAC class translation factor GTPase superfamily. Classic translation factor GTPase family. PrfC subfamily.</text>
</comment>
<keyword evidence="5 7" id="KW-0648">Protein biosynthesis</keyword>
<feature type="binding site" evidence="7">
    <location>
        <begin position="98"/>
        <end position="102"/>
    </location>
    <ligand>
        <name>GTP</name>
        <dbReference type="ChEBI" id="CHEBI:37565"/>
    </ligand>
</feature>
<dbReference type="InterPro" id="IPR032090">
    <property type="entry name" value="RF3_C"/>
</dbReference>
<keyword evidence="3 7" id="KW-0963">Cytoplasm</keyword>
<evidence type="ECO:0000256" key="4">
    <source>
        <dbReference type="ARBA" id="ARBA00022741"/>
    </source>
</evidence>
<dbReference type="GO" id="GO:0006449">
    <property type="term" value="P:regulation of translational termination"/>
    <property type="evidence" value="ECO:0007669"/>
    <property type="project" value="UniProtKB-UniRule"/>
</dbReference>
<evidence type="ECO:0000313" key="11">
    <source>
        <dbReference type="Proteomes" id="UP000264006"/>
    </source>
</evidence>
<dbReference type="InterPro" id="IPR035647">
    <property type="entry name" value="EFG_III/V"/>
</dbReference>
<dbReference type="Gene3D" id="2.40.30.10">
    <property type="entry name" value="Translation factors"/>
    <property type="match status" value="1"/>
</dbReference>
<comment type="subcellular location">
    <subcellularLocation>
        <location evidence="1 7">Cytoplasm</location>
    </subcellularLocation>
</comment>
<dbReference type="InterPro" id="IPR031157">
    <property type="entry name" value="G_TR_CS"/>
</dbReference>
<dbReference type="InterPro" id="IPR009000">
    <property type="entry name" value="Transl_B-barrel_sf"/>
</dbReference>
<accession>A0A346XYM8</accession>
<protein>
    <recommendedName>
        <fullName evidence="7 8">Peptide chain release factor 3</fullName>
        <shortName evidence="7">RF-3</shortName>
    </recommendedName>
</protein>
<evidence type="ECO:0000256" key="2">
    <source>
        <dbReference type="ARBA" id="ARBA00009978"/>
    </source>
</evidence>
<evidence type="ECO:0000256" key="1">
    <source>
        <dbReference type="ARBA" id="ARBA00004496"/>
    </source>
</evidence>
<dbReference type="Gene3D" id="3.30.70.3280">
    <property type="entry name" value="Peptide chain release factor 3, domain III"/>
    <property type="match status" value="1"/>
</dbReference>
<comment type="function">
    <text evidence="7">Increases the formation of ribosomal termination complexes and stimulates activities of RF-1 and RF-2. It binds guanine nucleotides and has strong preference for UGA stop codons. It may interact directly with the ribosome. The stimulation of RF-1 and RF-2 is significantly reduced by GTP and GDP, but not by GMP.</text>
</comment>
<feature type="binding site" evidence="7">
    <location>
        <begin position="30"/>
        <end position="37"/>
    </location>
    <ligand>
        <name>GTP</name>
        <dbReference type="ChEBI" id="CHEBI:37565"/>
    </ligand>
</feature>
<evidence type="ECO:0000256" key="3">
    <source>
        <dbReference type="ARBA" id="ARBA00022490"/>
    </source>
</evidence>
<evidence type="ECO:0000256" key="6">
    <source>
        <dbReference type="ARBA" id="ARBA00023134"/>
    </source>
</evidence>